<name>A0ABY9EEJ5_9GAMM</name>
<keyword evidence="1" id="KW-0472">Membrane</keyword>
<dbReference type="SUPFAM" id="SSF53448">
    <property type="entry name" value="Nucleotide-diphospho-sugar transferases"/>
    <property type="match status" value="1"/>
</dbReference>
<keyword evidence="1" id="KW-0812">Transmembrane</keyword>
<evidence type="ECO:0000259" key="2">
    <source>
        <dbReference type="Pfam" id="PF00535"/>
    </source>
</evidence>
<dbReference type="InterPro" id="IPR050834">
    <property type="entry name" value="Glycosyltransf_2"/>
</dbReference>
<dbReference type="PANTHER" id="PTHR43685:SF2">
    <property type="entry name" value="GLYCOSYLTRANSFERASE 2-LIKE DOMAIN-CONTAINING PROTEIN"/>
    <property type="match status" value="1"/>
</dbReference>
<evidence type="ECO:0000256" key="1">
    <source>
        <dbReference type="SAM" id="Phobius"/>
    </source>
</evidence>
<keyword evidence="4" id="KW-0808">Transferase</keyword>
<feature type="domain" description="Glycosyltransferase 2-like" evidence="3">
    <location>
        <begin position="150"/>
        <end position="266"/>
    </location>
</feature>
<organism evidence="4 5">
    <name type="scientific">Microbulbifer spongiae</name>
    <dbReference type="NCBI Taxonomy" id="2944933"/>
    <lineage>
        <taxon>Bacteria</taxon>
        <taxon>Pseudomonadati</taxon>
        <taxon>Pseudomonadota</taxon>
        <taxon>Gammaproteobacteria</taxon>
        <taxon>Cellvibrionales</taxon>
        <taxon>Microbulbiferaceae</taxon>
        <taxon>Microbulbifer</taxon>
    </lineage>
</organism>
<sequence>MYLSFTVVIPIYEQWHFIPELLECLSVQTYRAGLVEILLIDNGSTQVCIPKEIPDNVKILYCNTRGSYAARNCGLHYARGEWIFFTDADCLPSENWFEEVVKKIYSTKLNDFFIAGRVDSISERKKPTAYEIYDIVKGIPQEHYVRRGYAATANLVVPRKLIKKISGFNERLYSGGDADFCRRARQNNFKIVYAHSALIRHRTRSSWEEIATKARRVKGGQLVCKSLKYKIWIFFRTFLSPIITIFRLLKKNQFTVKYRLLAAWVYLRVWVAELMEMFRVMLGGKPEHR</sequence>
<dbReference type="Gene3D" id="3.90.550.10">
    <property type="entry name" value="Spore Coat Polysaccharide Biosynthesis Protein SpsA, Chain A"/>
    <property type="match status" value="1"/>
</dbReference>
<proteinExistence type="predicted"/>
<dbReference type="EC" id="2.4.-.-" evidence="4"/>
<feature type="transmembrane region" description="Helical" evidence="1">
    <location>
        <begin position="231"/>
        <end position="249"/>
    </location>
</feature>
<dbReference type="EMBL" id="CP098023">
    <property type="protein sequence ID" value="WKD51458.1"/>
    <property type="molecule type" value="Genomic_DNA"/>
</dbReference>
<dbReference type="GO" id="GO:0016757">
    <property type="term" value="F:glycosyltransferase activity"/>
    <property type="evidence" value="ECO:0007669"/>
    <property type="project" value="UniProtKB-KW"/>
</dbReference>
<dbReference type="Proteomes" id="UP001321520">
    <property type="component" value="Chromosome"/>
</dbReference>
<accession>A0ABY9EEJ5</accession>
<dbReference type="InterPro" id="IPR029044">
    <property type="entry name" value="Nucleotide-diphossugar_trans"/>
</dbReference>
<keyword evidence="5" id="KW-1185">Reference proteome</keyword>
<dbReference type="Pfam" id="PF13632">
    <property type="entry name" value="Glyco_trans_2_3"/>
    <property type="match status" value="1"/>
</dbReference>
<evidence type="ECO:0000259" key="3">
    <source>
        <dbReference type="Pfam" id="PF13632"/>
    </source>
</evidence>
<protein>
    <submittedName>
        <fullName evidence="4">Glycosyltransferase</fullName>
        <ecNumber evidence="4">2.4.-.-</ecNumber>
    </submittedName>
</protein>
<evidence type="ECO:0000313" key="4">
    <source>
        <dbReference type="EMBL" id="WKD51458.1"/>
    </source>
</evidence>
<keyword evidence="4" id="KW-0328">Glycosyltransferase</keyword>
<evidence type="ECO:0000313" key="5">
    <source>
        <dbReference type="Proteomes" id="UP001321520"/>
    </source>
</evidence>
<feature type="domain" description="Glycosyltransferase 2-like" evidence="2">
    <location>
        <begin position="6"/>
        <end position="131"/>
    </location>
</feature>
<dbReference type="PANTHER" id="PTHR43685">
    <property type="entry name" value="GLYCOSYLTRANSFERASE"/>
    <property type="match status" value="1"/>
</dbReference>
<dbReference type="RefSeq" id="WP_301418753.1">
    <property type="nucleotide sequence ID" value="NZ_CP098023.1"/>
</dbReference>
<keyword evidence="1" id="KW-1133">Transmembrane helix</keyword>
<reference evidence="4 5" key="1">
    <citation type="submission" date="2022-05" db="EMBL/GenBank/DDBJ databases">
        <title>Microbulbifer sp. nov., isolated from sponge.</title>
        <authorList>
            <person name="Gao L."/>
        </authorList>
    </citation>
    <scope>NUCLEOTIDE SEQUENCE [LARGE SCALE GENOMIC DNA]</scope>
    <source>
        <strain evidence="4 5">MI-G</strain>
    </source>
</reference>
<gene>
    <name evidence="4" type="ORF">M8T91_08590</name>
</gene>
<dbReference type="InterPro" id="IPR001173">
    <property type="entry name" value="Glyco_trans_2-like"/>
</dbReference>
<dbReference type="Pfam" id="PF00535">
    <property type="entry name" value="Glycos_transf_2"/>
    <property type="match status" value="1"/>
</dbReference>